<dbReference type="Proteomes" id="UP000321773">
    <property type="component" value="Unassembled WGS sequence"/>
</dbReference>
<dbReference type="EMBL" id="BJWJ01000055">
    <property type="protein sequence ID" value="GEM05837.1"/>
    <property type="molecule type" value="Genomic_DNA"/>
</dbReference>
<proteinExistence type="predicted"/>
<feature type="transmembrane region" description="Helical" evidence="1">
    <location>
        <begin position="6"/>
        <end position="31"/>
    </location>
</feature>
<evidence type="ECO:0000256" key="1">
    <source>
        <dbReference type="SAM" id="Phobius"/>
    </source>
</evidence>
<organism evidence="3 4">
    <name type="scientific">Halolactibacillus miurensis</name>
    <dbReference type="NCBI Taxonomy" id="306541"/>
    <lineage>
        <taxon>Bacteria</taxon>
        <taxon>Bacillati</taxon>
        <taxon>Bacillota</taxon>
        <taxon>Bacilli</taxon>
        <taxon>Bacillales</taxon>
        <taxon>Bacillaceae</taxon>
        <taxon>Halolactibacillus</taxon>
    </lineage>
</organism>
<reference evidence="2 5" key="2">
    <citation type="submission" date="2019-07" db="EMBL/GenBank/DDBJ databases">
        <title>Whole genome shotgun sequence of Halolactibacillus miurensis NBRC 100873.</title>
        <authorList>
            <person name="Hosoyama A."/>
            <person name="Uohara A."/>
            <person name="Ohji S."/>
            <person name="Ichikawa N."/>
        </authorList>
    </citation>
    <scope>NUCLEOTIDE SEQUENCE [LARGE SCALE GENOMIC DNA]</scope>
    <source>
        <strain evidence="2 5">NBRC 100873</strain>
    </source>
</reference>
<dbReference type="EMBL" id="FPAI01000040">
    <property type="protein sequence ID" value="SFT07582.1"/>
    <property type="molecule type" value="Genomic_DNA"/>
</dbReference>
<reference evidence="3 4" key="1">
    <citation type="submission" date="2016-10" db="EMBL/GenBank/DDBJ databases">
        <authorList>
            <person name="de Groot N.N."/>
        </authorList>
    </citation>
    <scope>NUCLEOTIDE SEQUENCE [LARGE SCALE GENOMIC DNA]</scope>
    <source>
        <strain evidence="3 4">DSM 17074</strain>
    </source>
</reference>
<evidence type="ECO:0000313" key="3">
    <source>
        <dbReference type="EMBL" id="SFT07582.1"/>
    </source>
</evidence>
<keyword evidence="5" id="KW-1185">Reference proteome</keyword>
<keyword evidence="1" id="KW-0472">Membrane</keyword>
<dbReference type="AlphaFoldDB" id="A0A1I6V1K5"/>
<evidence type="ECO:0000313" key="5">
    <source>
        <dbReference type="Proteomes" id="UP000321773"/>
    </source>
</evidence>
<sequence length="51" mass="6034">MSTLILFLSGLGFILSILTMYVLLISINWYVSTKLYNFFKERNSGYRFLVF</sequence>
<protein>
    <submittedName>
        <fullName evidence="3">Uncharacterized protein</fullName>
    </submittedName>
</protein>
<accession>A0A1I6V1K5</accession>
<evidence type="ECO:0000313" key="4">
    <source>
        <dbReference type="Proteomes" id="UP000199139"/>
    </source>
</evidence>
<name>A0A1I6V1K5_9BACI</name>
<dbReference type="Proteomes" id="UP000199139">
    <property type="component" value="Unassembled WGS sequence"/>
</dbReference>
<keyword evidence="1" id="KW-1133">Transmembrane helix</keyword>
<keyword evidence="1" id="KW-0812">Transmembrane</keyword>
<evidence type="ECO:0000313" key="2">
    <source>
        <dbReference type="EMBL" id="GEM05837.1"/>
    </source>
</evidence>
<gene>
    <name evidence="2" type="ORF">HMI01_28250</name>
    <name evidence="3" type="ORF">SAMN05421668_14014</name>
</gene>